<sequence>MRLTLPILACTLSLTATLVAAKKAQDSHLWLFSAQWTKNTKMSPQPDHIVSIESVDKFCILLPAKPNVDIPISEAEGGAKSFCTPKAFSDPSQGQFPDGFWSNVEVKSGKGPKGGNYIQMTGCFRREKLGLNPGDEGGQYSPAGAPKNTQCIGYDHYVELVEPAENRACLRCCQQLADCPVNKATQGCEAVIPGNYFDCN</sequence>
<protein>
    <submittedName>
        <fullName evidence="2">Putative effector protein</fullName>
    </submittedName>
</protein>
<feature type="chain" id="PRO_5024455923" evidence="1">
    <location>
        <begin position="22"/>
        <end position="200"/>
    </location>
</feature>
<evidence type="ECO:0000313" key="3">
    <source>
        <dbReference type="Proteomes" id="UP000383932"/>
    </source>
</evidence>
<feature type="signal peptide" evidence="1">
    <location>
        <begin position="1"/>
        <end position="21"/>
    </location>
</feature>
<keyword evidence="1" id="KW-0732">Signal</keyword>
<dbReference type="EMBL" id="SSOP01000291">
    <property type="protein sequence ID" value="KAB5589294.1"/>
    <property type="molecule type" value="Genomic_DNA"/>
</dbReference>
<evidence type="ECO:0000256" key="1">
    <source>
        <dbReference type="SAM" id="SignalP"/>
    </source>
</evidence>
<dbReference type="OrthoDB" id="3044029at2759"/>
<accession>A0A5N5QC98</accession>
<proteinExistence type="predicted"/>
<comment type="caution">
    <text evidence="2">The sequence shown here is derived from an EMBL/GenBank/DDBJ whole genome shotgun (WGS) entry which is preliminary data.</text>
</comment>
<dbReference type="AlphaFoldDB" id="A0A5N5QC98"/>
<dbReference type="Proteomes" id="UP000383932">
    <property type="component" value="Unassembled WGS sequence"/>
</dbReference>
<name>A0A5N5QC98_9AGAM</name>
<gene>
    <name evidence="2" type="ORF">CTheo_7264</name>
</gene>
<keyword evidence="3" id="KW-1185">Reference proteome</keyword>
<organism evidence="2 3">
    <name type="scientific">Ceratobasidium theobromae</name>
    <dbReference type="NCBI Taxonomy" id="1582974"/>
    <lineage>
        <taxon>Eukaryota</taxon>
        <taxon>Fungi</taxon>
        <taxon>Dikarya</taxon>
        <taxon>Basidiomycota</taxon>
        <taxon>Agaricomycotina</taxon>
        <taxon>Agaricomycetes</taxon>
        <taxon>Cantharellales</taxon>
        <taxon>Ceratobasidiaceae</taxon>
        <taxon>Ceratobasidium</taxon>
    </lineage>
</organism>
<reference evidence="2 3" key="1">
    <citation type="journal article" date="2019" name="Fungal Biol. Biotechnol.">
        <title>Draft genome sequence of fastidious pathogen Ceratobasidium theobromae, which causes vascular-streak dieback in Theobroma cacao.</title>
        <authorList>
            <person name="Ali S.S."/>
            <person name="Asman A."/>
            <person name="Shao J."/>
            <person name="Firmansyah A.P."/>
            <person name="Susilo A.W."/>
            <person name="Rosmana A."/>
            <person name="McMahon P."/>
            <person name="Junaid M."/>
            <person name="Guest D."/>
            <person name="Kheng T.Y."/>
            <person name="Meinhardt L.W."/>
            <person name="Bailey B.A."/>
        </authorList>
    </citation>
    <scope>NUCLEOTIDE SEQUENCE [LARGE SCALE GENOMIC DNA]</scope>
    <source>
        <strain evidence="2 3">CT2</strain>
    </source>
</reference>
<evidence type="ECO:0000313" key="2">
    <source>
        <dbReference type="EMBL" id="KAB5589294.1"/>
    </source>
</evidence>